<protein>
    <submittedName>
        <fullName evidence="1">Uncharacterized protein</fullName>
    </submittedName>
</protein>
<dbReference type="AlphaFoldDB" id="A0A1K0IRF6"/>
<organism evidence="1">
    <name type="scientific">Cupriavidus necator</name>
    <name type="common">Alcaligenes eutrophus</name>
    <name type="synonym">Ralstonia eutropha</name>
    <dbReference type="NCBI Taxonomy" id="106590"/>
    <lineage>
        <taxon>Bacteria</taxon>
        <taxon>Pseudomonadati</taxon>
        <taxon>Pseudomonadota</taxon>
        <taxon>Betaproteobacteria</taxon>
        <taxon>Burkholderiales</taxon>
        <taxon>Burkholderiaceae</taxon>
        <taxon>Cupriavidus</taxon>
    </lineage>
</organism>
<reference evidence="1" key="1">
    <citation type="submission" date="2016-09" db="EMBL/GenBank/DDBJ databases">
        <authorList>
            <person name="Capua I."/>
            <person name="De Benedictis P."/>
            <person name="Joannis T."/>
            <person name="Lombin L.H."/>
            <person name="Cattoli G."/>
        </authorList>
    </citation>
    <scope>NUCLEOTIDE SEQUENCE</scope>
    <source>
        <strain evidence="1">B9</strain>
    </source>
</reference>
<evidence type="ECO:0000313" key="1">
    <source>
        <dbReference type="EMBL" id="SCU98819.1"/>
    </source>
</evidence>
<accession>A0A1K0IRF6</accession>
<proteinExistence type="predicted"/>
<gene>
    <name evidence="1" type="ORF">CNECB9_560021</name>
</gene>
<sequence>MGRLDENMNDYAQHLDATHALLLQLREAAGQGNKSKLAELAQAVDWEIVTSEFETVDGRYRCVVYRHGRRIIRNLRRPYMLYHDCTEPGRYAARRDRGFPLIAGHLR</sequence>
<name>A0A1K0IRF6_CUPNE</name>
<dbReference type="EMBL" id="FMSH01000503">
    <property type="protein sequence ID" value="SCU98819.1"/>
    <property type="molecule type" value="Genomic_DNA"/>
</dbReference>